<dbReference type="AlphaFoldDB" id="A0A238UAG1"/>
<dbReference type="EMBL" id="LT899436">
    <property type="protein sequence ID" value="SNR16183.1"/>
    <property type="molecule type" value="Genomic_DNA"/>
</dbReference>
<reference evidence="1 2" key="1">
    <citation type="submission" date="2017-07" db="EMBL/GenBank/DDBJ databases">
        <authorList>
            <person name="Sun Z.S."/>
            <person name="Albrecht U."/>
            <person name="Echele G."/>
            <person name="Lee C.C."/>
        </authorList>
    </citation>
    <scope>NUCLEOTIDE SEQUENCE [LARGE SCALE GENOMIC DNA]</scope>
    <source>
        <strain evidence="2">type strain: KCTC 22618</strain>
    </source>
</reference>
<dbReference type="KEGG" id="tje:TJEJU_2499"/>
<accession>A0A238UAG1</accession>
<organism evidence="1 2">
    <name type="scientific">Tenacibaculum jejuense</name>
    <dbReference type="NCBI Taxonomy" id="584609"/>
    <lineage>
        <taxon>Bacteria</taxon>
        <taxon>Pseudomonadati</taxon>
        <taxon>Bacteroidota</taxon>
        <taxon>Flavobacteriia</taxon>
        <taxon>Flavobacteriales</taxon>
        <taxon>Flavobacteriaceae</taxon>
        <taxon>Tenacibaculum</taxon>
    </lineage>
</organism>
<gene>
    <name evidence="1" type="ORF">TJEJU_2499</name>
</gene>
<evidence type="ECO:0000313" key="2">
    <source>
        <dbReference type="Proteomes" id="UP000215214"/>
    </source>
</evidence>
<dbReference type="RefSeq" id="WP_095072541.1">
    <property type="nucleotide sequence ID" value="NZ_LT899436.1"/>
</dbReference>
<name>A0A238UAG1_9FLAO</name>
<evidence type="ECO:0008006" key="3">
    <source>
        <dbReference type="Google" id="ProtNLM"/>
    </source>
</evidence>
<sequence length="155" mass="18503">MKYRQLTKEQFESLHEEFSKFLATQGVDFNEWKKIKEQQPALAENELNLFSDIVWEDVLKRAEYLEHFSKNTINLFECKEDKISRIVIKVHKEVDLLTQNDYNWLLENYDSEDVELFNGTKNYSSERNIEIFDLIEKGSAISKGDLYNFFEKIIS</sequence>
<keyword evidence="2" id="KW-1185">Reference proteome</keyword>
<proteinExistence type="predicted"/>
<dbReference type="InterPro" id="IPR045470">
    <property type="entry name" value="DUF6495"/>
</dbReference>
<dbReference type="Proteomes" id="UP000215214">
    <property type="component" value="Chromosome TJEJU"/>
</dbReference>
<dbReference type="OrthoDB" id="956723at2"/>
<evidence type="ECO:0000313" key="1">
    <source>
        <dbReference type="EMBL" id="SNR16183.1"/>
    </source>
</evidence>
<protein>
    <recommendedName>
        <fullName evidence="3">Histidyl-tRNA synthetase</fullName>
    </recommendedName>
</protein>
<dbReference type="Pfam" id="PF20105">
    <property type="entry name" value="DUF6495"/>
    <property type="match status" value="1"/>
</dbReference>